<sequence length="295" mass="34012">MHPLPNYPKFKQLSLEDLPQIKERLQAFAPTVCELSLANLFIYQGSDKTQFTLINGNLCFLVSPPNEAPFFLEPIGQERLLDTVDVCLAHTKKLARVSEKPVHLLPLKKYKISCTRSHFDYLYLTQELAELKGKRFDGKRNHLKNFARRYPDYQFKPLQKEQKQAYLNVFEKWSATKQETLLFTKLSYTSQKEALELAFDLFDKLSISGGAIAISGEIQGFVVGSPLNTQTANLHFSYHNPQLRGLSQALLWEACRKIFASYKYVNLEQDLGLPGLRKSKLSYYPVRLEKKFEVH</sequence>
<accession>A0A2H0XZ36</accession>
<feature type="domain" description="Phosphatidylglycerol lysyltransferase C-terminal" evidence="1">
    <location>
        <begin position="29"/>
        <end position="292"/>
    </location>
</feature>
<reference evidence="2 3" key="1">
    <citation type="submission" date="2017-09" db="EMBL/GenBank/DDBJ databases">
        <title>Depth-based differentiation of microbial function through sediment-hosted aquifers and enrichment of novel symbionts in the deep terrestrial subsurface.</title>
        <authorList>
            <person name="Probst A.J."/>
            <person name="Ladd B."/>
            <person name="Jarett J.K."/>
            <person name="Geller-Mcgrath D.E."/>
            <person name="Sieber C.M."/>
            <person name="Emerson J.B."/>
            <person name="Anantharaman K."/>
            <person name="Thomas B.C."/>
            <person name="Malmstrom R."/>
            <person name="Stieglmeier M."/>
            <person name="Klingl A."/>
            <person name="Woyke T."/>
            <person name="Ryan C.M."/>
            <person name="Banfield J.F."/>
        </authorList>
    </citation>
    <scope>NUCLEOTIDE SEQUENCE [LARGE SCALE GENOMIC DNA]</scope>
    <source>
        <strain evidence="2">CG08_land_8_20_14_0_20_45_16</strain>
    </source>
</reference>
<proteinExistence type="predicted"/>
<dbReference type="AlphaFoldDB" id="A0A2H0XZ36"/>
<dbReference type="PANTHER" id="PTHR41373">
    <property type="entry name" value="DUF2156 DOMAIN-CONTAINING PROTEIN"/>
    <property type="match status" value="1"/>
</dbReference>
<evidence type="ECO:0000259" key="1">
    <source>
        <dbReference type="Pfam" id="PF09924"/>
    </source>
</evidence>
<name>A0A2H0XZ36_UNCSA</name>
<dbReference type="InterPro" id="IPR024320">
    <property type="entry name" value="LPG_synthase_C"/>
</dbReference>
<dbReference type="SUPFAM" id="SSF55729">
    <property type="entry name" value="Acyl-CoA N-acyltransferases (Nat)"/>
    <property type="match status" value="2"/>
</dbReference>
<comment type="caution">
    <text evidence="2">The sequence shown here is derived from an EMBL/GenBank/DDBJ whole genome shotgun (WGS) entry which is preliminary data.</text>
</comment>
<dbReference type="PANTHER" id="PTHR41373:SF1">
    <property type="entry name" value="PHOSPHATIDYLGLYCEROL LYSYLTRANSFERASE C-TERMINAL DOMAIN-CONTAINING PROTEIN"/>
    <property type="match status" value="1"/>
</dbReference>
<dbReference type="EMBL" id="PEYM01000086">
    <property type="protein sequence ID" value="PIS29389.1"/>
    <property type="molecule type" value="Genomic_DNA"/>
</dbReference>
<dbReference type="InterPro" id="IPR016181">
    <property type="entry name" value="Acyl_CoA_acyltransferase"/>
</dbReference>
<organism evidence="2 3">
    <name type="scientific">Candidatus Saganbacteria bacterium CG08_land_8_20_14_0_20_45_16</name>
    <dbReference type="NCBI Taxonomy" id="2014293"/>
    <lineage>
        <taxon>Bacteria</taxon>
        <taxon>Bacillati</taxon>
        <taxon>Saganbacteria</taxon>
    </lineage>
</organism>
<dbReference type="Gene3D" id="3.40.630.30">
    <property type="match status" value="1"/>
</dbReference>
<gene>
    <name evidence="2" type="ORF">COT42_05390</name>
</gene>
<dbReference type="PIRSF" id="PIRSF018688">
    <property type="entry name" value="UCP018688"/>
    <property type="match status" value="1"/>
</dbReference>
<dbReference type="Proteomes" id="UP000231343">
    <property type="component" value="Unassembled WGS sequence"/>
</dbReference>
<dbReference type="Pfam" id="PF09924">
    <property type="entry name" value="LPG_synthase_C"/>
    <property type="match status" value="1"/>
</dbReference>
<protein>
    <recommendedName>
        <fullName evidence="1">Phosphatidylglycerol lysyltransferase C-terminal domain-containing protein</fullName>
    </recommendedName>
</protein>
<dbReference type="InterPro" id="IPR016732">
    <property type="entry name" value="UCP018688"/>
</dbReference>
<evidence type="ECO:0000313" key="3">
    <source>
        <dbReference type="Proteomes" id="UP000231343"/>
    </source>
</evidence>
<evidence type="ECO:0000313" key="2">
    <source>
        <dbReference type="EMBL" id="PIS29389.1"/>
    </source>
</evidence>